<dbReference type="EMBL" id="PPEA01000639">
    <property type="protein sequence ID" value="PQM45466.1"/>
    <property type="molecule type" value="Genomic_DNA"/>
</dbReference>
<evidence type="ECO:0000313" key="2">
    <source>
        <dbReference type="Proteomes" id="UP000238296"/>
    </source>
</evidence>
<comment type="caution">
    <text evidence="1">The sequence shown here is derived from an EMBL/GenBank/DDBJ whole genome shotgun (WGS) entry which is preliminary data.</text>
</comment>
<protein>
    <submittedName>
        <fullName evidence="1">Uncharacterized protein</fullName>
    </submittedName>
</protein>
<sequence length="57" mass="6392">MTAKFFWFLPTNGDSRSIVGASHASTHHTIPDGYRAPSRRYLARWPARRTASATRGC</sequence>
<evidence type="ECO:0000313" key="1">
    <source>
        <dbReference type="EMBL" id="PQM45466.1"/>
    </source>
</evidence>
<dbReference type="Proteomes" id="UP000238296">
    <property type="component" value="Unassembled WGS sequence"/>
</dbReference>
<dbReference type="AlphaFoldDB" id="A0A2S8BFQ6"/>
<reference evidence="1 2" key="1">
    <citation type="journal article" date="2017" name="Int. J. Syst. Evol. Microbiol.">
        <title>Mycobacterium talmoniae sp. nov., a slowly growing mycobacterium isolated from human respiratory samples.</title>
        <authorList>
            <person name="Davidson R.M."/>
            <person name="DeGroote M.A."/>
            <person name="Marola J.L."/>
            <person name="Buss S."/>
            <person name="Jones V."/>
            <person name="McNeil M.R."/>
            <person name="Freifeld A.G."/>
            <person name="Elaine Epperson L."/>
            <person name="Hasan N.A."/>
            <person name="Jackson M."/>
            <person name="Iwen P.C."/>
            <person name="Salfinger M."/>
            <person name="Strong M."/>
        </authorList>
    </citation>
    <scope>NUCLEOTIDE SEQUENCE [LARGE SCALE GENOMIC DNA]</scope>
    <source>
        <strain evidence="1 2">ATCC BAA-2683</strain>
    </source>
</reference>
<organism evidence="1 2">
    <name type="scientific">Mycobacterium talmoniae</name>
    <dbReference type="NCBI Taxonomy" id="1858794"/>
    <lineage>
        <taxon>Bacteria</taxon>
        <taxon>Bacillati</taxon>
        <taxon>Actinomycetota</taxon>
        <taxon>Actinomycetes</taxon>
        <taxon>Mycobacteriales</taxon>
        <taxon>Mycobacteriaceae</taxon>
        <taxon>Mycobacterium</taxon>
    </lineage>
</organism>
<gene>
    <name evidence="1" type="ORF">C1Y40_04362</name>
</gene>
<proteinExistence type="predicted"/>
<accession>A0A2S8BFQ6</accession>
<name>A0A2S8BFQ6_9MYCO</name>